<keyword evidence="2 3" id="KW-0040">ANK repeat</keyword>
<evidence type="ECO:0000256" key="2">
    <source>
        <dbReference type="ARBA" id="ARBA00023043"/>
    </source>
</evidence>
<evidence type="ECO:0000313" key="8">
    <source>
        <dbReference type="Proteomes" id="UP001150879"/>
    </source>
</evidence>
<dbReference type="SUPFAM" id="SSF53649">
    <property type="entry name" value="Alkaline phosphatase-like"/>
    <property type="match status" value="1"/>
</dbReference>
<feature type="domain" description="Sulfatase N-terminal" evidence="6">
    <location>
        <begin position="530"/>
        <end position="714"/>
    </location>
</feature>
<dbReference type="InterPro" id="IPR036770">
    <property type="entry name" value="Ankyrin_rpt-contain_sf"/>
</dbReference>
<dbReference type="SUPFAM" id="SSF48403">
    <property type="entry name" value="Ankyrin repeat"/>
    <property type="match status" value="1"/>
</dbReference>
<dbReference type="InterPro" id="IPR002110">
    <property type="entry name" value="Ankyrin_rpt"/>
</dbReference>
<dbReference type="Gene3D" id="1.25.40.20">
    <property type="entry name" value="Ankyrin repeat-containing domain"/>
    <property type="match status" value="1"/>
</dbReference>
<feature type="repeat" description="ANK" evidence="3">
    <location>
        <begin position="933"/>
        <end position="960"/>
    </location>
</feature>
<keyword evidence="1" id="KW-0677">Repeat</keyword>
<evidence type="ECO:0000256" key="3">
    <source>
        <dbReference type="PROSITE-ProRule" id="PRU00023"/>
    </source>
</evidence>
<gene>
    <name evidence="7" type="ORF">N7472_002387</name>
</gene>
<comment type="caution">
    <text evidence="7">The sequence shown here is derived from an EMBL/GenBank/DDBJ whole genome shotgun (WGS) entry which is preliminary data.</text>
</comment>
<dbReference type="SMART" id="SM00248">
    <property type="entry name" value="ANK"/>
    <property type="match status" value="4"/>
</dbReference>
<feature type="region of interest" description="Disordered" evidence="4">
    <location>
        <begin position="294"/>
        <end position="326"/>
    </location>
</feature>
<keyword evidence="5" id="KW-0472">Membrane</keyword>
<dbReference type="PANTHER" id="PTHR24198">
    <property type="entry name" value="ANKYRIN REPEAT AND PROTEIN KINASE DOMAIN-CONTAINING PROTEIN"/>
    <property type="match status" value="1"/>
</dbReference>
<dbReference type="AlphaFoldDB" id="A0A9W9T1G3"/>
<keyword evidence="5" id="KW-1133">Transmembrane helix</keyword>
<feature type="transmembrane region" description="Helical" evidence="5">
    <location>
        <begin position="12"/>
        <end position="31"/>
    </location>
</feature>
<dbReference type="InterPro" id="IPR017850">
    <property type="entry name" value="Alkaline_phosphatase_core_sf"/>
</dbReference>
<dbReference type="Pfam" id="PF12796">
    <property type="entry name" value="Ank_2"/>
    <property type="match status" value="1"/>
</dbReference>
<evidence type="ECO:0000256" key="4">
    <source>
        <dbReference type="SAM" id="MobiDB-lite"/>
    </source>
</evidence>
<dbReference type="PROSITE" id="PS50088">
    <property type="entry name" value="ANK_REPEAT"/>
    <property type="match status" value="3"/>
</dbReference>
<evidence type="ECO:0000256" key="1">
    <source>
        <dbReference type="ARBA" id="ARBA00022737"/>
    </source>
</evidence>
<feature type="transmembrane region" description="Helical" evidence="5">
    <location>
        <begin position="119"/>
        <end position="142"/>
    </location>
</feature>
<feature type="transmembrane region" description="Helical" evidence="5">
    <location>
        <begin position="37"/>
        <end position="62"/>
    </location>
</feature>
<feature type="repeat" description="ANK" evidence="3">
    <location>
        <begin position="865"/>
        <end position="894"/>
    </location>
</feature>
<evidence type="ECO:0000256" key="5">
    <source>
        <dbReference type="SAM" id="Phobius"/>
    </source>
</evidence>
<organism evidence="7 8">
    <name type="scientific">Penicillium cf. griseofulvum</name>
    <dbReference type="NCBI Taxonomy" id="2972120"/>
    <lineage>
        <taxon>Eukaryota</taxon>
        <taxon>Fungi</taxon>
        <taxon>Dikarya</taxon>
        <taxon>Ascomycota</taxon>
        <taxon>Pezizomycotina</taxon>
        <taxon>Eurotiomycetes</taxon>
        <taxon>Eurotiomycetidae</taxon>
        <taxon>Eurotiales</taxon>
        <taxon>Aspergillaceae</taxon>
        <taxon>Penicillium</taxon>
    </lineage>
</organism>
<feature type="repeat" description="ANK" evidence="3">
    <location>
        <begin position="895"/>
        <end position="927"/>
    </location>
</feature>
<dbReference type="PANTHER" id="PTHR24198:SF165">
    <property type="entry name" value="ANKYRIN REPEAT-CONTAINING PROTEIN-RELATED"/>
    <property type="match status" value="1"/>
</dbReference>
<dbReference type="PROSITE" id="PS50297">
    <property type="entry name" value="ANK_REP_REGION"/>
    <property type="match status" value="2"/>
</dbReference>
<dbReference type="InterPro" id="IPR000917">
    <property type="entry name" value="Sulfatase_N"/>
</dbReference>
<evidence type="ECO:0000313" key="7">
    <source>
        <dbReference type="EMBL" id="KAJ5205939.1"/>
    </source>
</evidence>
<evidence type="ECO:0000259" key="6">
    <source>
        <dbReference type="Pfam" id="PF00884"/>
    </source>
</evidence>
<dbReference type="Pfam" id="PF13637">
    <property type="entry name" value="Ank_4"/>
    <property type="match status" value="1"/>
</dbReference>
<name>A0A9W9T1G3_9EURO</name>
<protein>
    <recommendedName>
        <fullName evidence="6">Sulfatase N-terminal domain-containing protein</fullName>
    </recommendedName>
</protein>
<proteinExistence type="predicted"/>
<keyword evidence="8" id="KW-1185">Reference proteome</keyword>
<keyword evidence="5" id="KW-0812">Transmembrane</keyword>
<dbReference type="Pfam" id="PF00884">
    <property type="entry name" value="Sulfatase"/>
    <property type="match status" value="1"/>
</dbReference>
<accession>A0A9W9T1G3</accession>
<dbReference type="Proteomes" id="UP001150879">
    <property type="component" value="Unassembled WGS sequence"/>
</dbReference>
<sequence length="990" mass="110542">MMGTRFHHPQRLILSVLVLSGLCSKLLHIYQHRSLPLYLLALYFPTFFIQELLLFIAVWILLYTTSGRWSVAAVTSSAIVACIDLIATASQVSFYSQTGSEIRWDAARSVGASRQGMKLILSGLVPMAATTTVISVASWLMAQGIWNFMTRWLCSLHKLGDTTSGVLPGPSDLRNLVSNRPRLWTIVGTGVTIGLWLIRPSIPYNHMTGALPFTMLGEQSRARRMTIETFPLPELLAEEYREPANGHYKGWAPTLDDSGNTAYGNNKPAWAHGPLPAAFERWIVKSDANTTGVSLQASNSTVQNVSKRSEKESGSKNQNKTSEPRHYFYNPVQDPMRISNLDLEPLGPLQEALKDHAIPINHIIFVFLESGRKDLFPLKNDSRLYNQIRDSYELYGEEDEADLHDKLSQLTPVAEMLTGEQSGFSSFLNSTNTGLGGLSFDGILSGSSLSAKSRLVNYCGLGPLPVDFMHENDIIPYQPSLMHIMDLFNQRKNSSRFENSTDSHLEREWQTIYAQSVTGEFQAQTKLMDLLGFSQTLYSEDIDVEEAKYFRDDMEKINYFGYPETEARPYIKDMIDETLRQNKRLFLSHFTSTTHHPWGTPEGWEREEYFGDIHKSQHEHMDAFLNANGFVDAWLGELMKMIGEAGIANETLTVFVGDHGQAFAEDCSVTGTYHNPHISNFRVPLVFHHPLLPRMHLNVNGSAVSILPTILDLLVNTNSLNADDTEIALDLMNEYEGQSLIRPYRTSHNGREAWNMGVINAGGSMLSVGSAAVPWRLNLPLNNDFEYRFTDLNKDPYELEPVTGWTMGSLAAEVHSKHGPEAFDWAQKAEKVGLWWVAERKKLWNYRDPDDVLSDVNAQGEVYGNALQAASFGGHENVVQRLLDKGANINAQTGYYGNALQAASFRGHENVIQMLLEKGANVNARGGVYGNVLHAASFRGHMDVVQMLLDNGADINAQGGGYNNMLQTASARGNEKVIQMLLDMNVDVNA</sequence>
<reference evidence="7" key="2">
    <citation type="journal article" date="2023" name="IMA Fungus">
        <title>Comparative genomic study of the Penicillium genus elucidates a diverse pangenome and 15 lateral gene transfer events.</title>
        <authorList>
            <person name="Petersen C."/>
            <person name="Sorensen T."/>
            <person name="Nielsen M.R."/>
            <person name="Sondergaard T.E."/>
            <person name="Sorensen J.L."/>
            <person name="Fitzpatrick D.A."/>
            <person name="Frisvad J.C."/>
            <person name="Nielsen K.L."/>
        </authorList>
    </citation>
    <scope>NUCLEOTIDE SEQUENCE</scope>
    <source>
        <strain evidence="7">IBT 16849</strain>
    </source>
</reference>
<dbReference type="Gene3D" id="3.40.720.10">
    <property type="entry name" value="Alkaline Phosphatase, subunit A"/>
    <property type="match status" value="1"/>
</dbReference>
<feature type="compositionally biased region" description="Polar residues" evidence="4">
    <location>
        <begin position="294"/>
        <end position="306"/>
    </location>
</feature>
<reference evidence="7" key="1">
    <citation type="submission" date="2022-11" db="EMBL/GenBank/DDBJ databases">
        <authorList>
            <person name="Petersen C."/>
        </authorList>
    </citation>
    <scope>NUCLEOTIDE SEQUENCE</scope>
    <source>
        <strain evidence="7">IBT 16849</strain>
    </source>
</reference>
<dbReference type="EMBL" id="JAPQKP010000002">
    <property type="protein sequence ID" value="KAJ5205939.1"/>
    <property type="molecule type" value="Genomic_DNA"/>
</dbReference>